<reference evidence="10 11" key="1">
    <citation type="submission" date="2019-06" db="EMBL/GenBank/DDBJ databases">
        <title>A novel bacterium of genus Amaricoccus, isolated from marine sediment.</title>
        <authorList>
            <person name="Huang H."/>
            <person name="Mo K."/>
            <person name="Hu Y."/>
        </authorList>
    </citation>
    <scope>NUCLEOTIDE SEQUENCE [LARGE SCALE GENOMIC DNA]</scope>
    <source>
        <strain evidence="10 11">HB172011</strain>
    </source>
</reference>
<comment type="subcellular location">
    <subcellularLocation>
        <location evidence="1">Membrane</location>
    </subcellularLocation>
</comment>
<dbReference type="GO" id="GO:0016020">
    <property type="term" value="C:membrane"/>
    <property type="evidence" value="ECO:0007669"/>
    <property type="project" value="UniProtKB-SubCell"/>
</dbReference>
<evidence type="ECO:0000259" key="9">
    <source>
        <dbReference type="SMART" id="SM00563"/>
    </source>
</evidence>
<accession>A0A501WGQ0</accession>
<keyword evidence="7 10" id="KW-0012">Acyltransferase</keyword>
<dbReference type="SMART" id="SM00563">
    <property type="entry name" value="PlsC"/>
    <property type="match status" value="1"/>
</dbReference>
<evidence type="ECO:0000256" key="7">
    <source>
        <dbReference type="ARBA" id="ARBA00023315"/>
    </source>
</evidence>
<dbReference type="PANTHER" id="PTHR23063">
    <property type="entry name" value="PHOSPHOLIPID ACYLTRANSFERASE"/>
    <property type="match status" value="1"/>
</dbReference>
<evidence type="ECO:0000256" key="2">
    <source>
        <dbReference type="ARBA" id="ARBA00022679"/>
    </source>
</evidence>
<organism evidence="10 11">
    <name type="scientific">Amaricoccus solimangrovi</name>
    <dbReference type="NCBI Taxonomy" id="2589815"/>
    <lineage>
        <taxon>Bacteria</taxon>
        <taxon>Pseudomonadati</taxon>
        <taxon>Pseudomonadota</taxon>
        <taxon>Alphaproteobacteria</taxon>
        <taxon>Rhodobacterales</taxon>
        <taxon>Paracoccaceae</taxon>
        <taxon>Amaricoccus</taxon>
    </lineage>
</organism>
<comment type="caution">
    <text evidence="10">The sequence shown here is derived from an EMBL/GenBank/DDBJ whole genome shotgun (WGS) entry which is preliminary data.</text>
</comment>
<keyword evidence="3 8" id="KW-0812">Transmembrane</keyword>
<dbReference type="InterPro" id="IPR002123">
    <property type="entry name" value="Plipid/glycerol_acylTrfase"/>
</dbReference>
<dbReference type="RefSeq" id="WP_140455435.1">
    <property type="nucleotide sequence ID" value="NZ_VFRP01000021.1"/>
</dbReference>
<dbReference type="CDD" id="cd07989">
    <property type="entry name" value="LPLAT_AGPAT-like"/>
    <property type="match status" value="1"/>
</dbReference>
<keyword evidence="2 10" id="KW-0808">Transferase</keyword>
<evidence type="ECO:0000256" key="1">
    <source>
        <dbReference type="ARBA" id="ARBA00004370"/>
    </source>
</evidence>
<dbReference type="Pfam" id="PF01553">
    <property type="entry name" value="Acyltransferase"/>
    <property type="match status" value="1"/>
</dbReference>
<feature type="domain" description="Phospholipid/glycerol acyltransferase" evidence="9">
    <location>
        <begin position="91"/>
        <end position="206"/>
    </location>
</feature>
<keyword evidence="11" id="KW-1185">Reference proteome</keyword>
<dbReference type="EMBL" id="VFRP01000021">
    <property type="protein sequence ID" value="TPE48548.1"/>
    <property type="molecule type" value="Genomic_DNA"/>
</dbReference>
<keyword evidence="6 8" id="KW-0472">Membrane</keyword>
<sequence>MRAGWNGAPAPVPPPLTLADRARFCWRAPLAFFWLLGCFAVFLPLAFLDRALSRRGDAAGAPAMVRIWARGALRLLGLRAEARGAPMAAPGALVANHSSWLDIVALQSAARVFFVSKAEVGSWPLIGFIGHAIGTEFIERRATEAGRQARALGARLALGDRLCLFPEGTSSDGQRVLPFKSSLFAVFLDGATGPELRVQPVTLRYRPRADLPAALYGWWGEMDFGAHLGSLLARSTGGQVEITFHEPLDPRALGDRKTLSAAAEAATRRGFDA</sequence>
<feature type="transmembrane region" description="Helical" evidence="8">
    <location>
        <begin position="30"/>
        <end position="48"/>
    </location>
</feature>
<dbReference type="AlphaFoldDB" id="A0A501WGQ0"/>
<evidence type="ECO:0000256" key="4">
    <source>
        <dbReference type="ARBA" id="ARBA00022989"/>
    </source>
</evidence>
<protein>
    <submittedName>
        <fullName evidence="10">1-acyl-sn-glycerol-3-phosphate acyltransferase</fullName>
    </submittedName>
</protein>
<name>A0A501WGQ0_9RHOB</name>
<keyword evidence="4 8" id="KW-1133">Transmembrane helix</keyword>
<evidence type="ECO:0000256" key="6">
    <source>
        <dbReference type="ARBA" id="ARBA00023136"/>
    </source>
</evidence>
<dbReference type="OrthoDB" id="9806880at2"/>
<keyword evidence="5" id="KW-0443">Lipid metabolism</keyword>
<gene>
    <name evidence="10" type="ORF">FJM51_17535</name>
</gene>
<evidence type="ECO:0000313" key="11">
    <source>
        <dbReference type="Proteomes" id="UP000319255"/>
    </source>
</evidence>
<proteinExistence type="predicted"/>
<dbReference type="PANTHER" id="PTHR23063:SF54">
    <property type="entry name" value="LYSOPHOSPHOLIPID ACYLTRANSFERASE LPEAT1"/>
    <property type="match status" value="1"/>
</dbReference>
<dbReference type="GO" id="GO:0071618">
    <property type="term" value="F:lysophosphatidylethanolamine acyltransferase activity"/>
    <property type="evidence" value="ECO:0007669"/>
    <property type="project" value="TreeGrafter"/>
</dbReference>
<dbReference type="GO" id="GO:0006644">
    <property type="term" value="P:phospholipid metabolic process"/>
    <property type="evidence" value="ECO:0007669"/>
    <property type="project" value="TreeGrafter"/>
</dbReference>
<dbReference type="SUPFAM" id="SSF69593">
    <property type="entry name" value="Glycerol-3-phosphate (1)-acyltransferase"/>
    <property type="match status" value="1"/>
</dbReference>
<evidence type="ECO:0000256" key="8">
    <source>
        <dbReference type="SAM" id="Phobius"/>
    </source>
</evidence>
<evidence type="ECO:0000256" key="5">
    <source>
        <dbReference type="ARBA" id="ARBA00023098"/>
    </source>
</evidence>
<evidence type="ECO:0000313" key="10">
    <source>
        <dbReference type="EMBL" id="TPE48548.1"/>
    </source>
</evidence>
<dbReference type="Proteomes" id="UP000319255">
    <property type="component" value="Unassembled WGS sequence"/>
</dbReference>
<evidence type="ECO:0000256" key="3">
    <source>
        <dbReference type="ARBA" id="ARBA00022692"/>
    </source>
</evidence>